<dbReference type="AlphaFoldDB" id="X1A7P9"/>
<dbReference type="GO" id="GO:0009231">
    <property type="term" value="P:riboflavin biosynthetic process"/>
    <property type="evidence" value="ECO:0007669"/>
    <property type="project" value="InterPro"/>
</dbReference>
<comment type="caution">
    <text evidence="2">The sequence shown here is derived from an EMBL/GenBank/DDBJ whole genome shotgun (WGS) entry which is preliminary data.</text>
</comment>
<organism evidence="2">
    <name type="scientific">marine sediment metagenome</name>
    <dbReference type="NCBI Taxonomy" id="412755"/>
    <lineage>
        <taxon>unclassified sequences</taxon>
        <taxon>metagenomes</taxon>
        <taxon>ecological metagenomes</taxon>
    </lineage>
</organism>
<dbReference type="GO" id="GO:0008703">
    <property type="term" value="F:5-amino-6-(5-phosphoribosylamino)uracil reductase activity"/>
    <property type="evidence" value="ECO:0007669"/>
    <property type="project" value="InterPro"/>
</dbReference>
<feature type="non-terminal residue" evidence="2">
    <location>
        <position position="1"/>
    </location>
</feature>
<sequence length="108" mass="11730">QATGAKCLALPVIAGRIDLGSLLGRLAEMEVNEIQVEAGARLCGALLKERLVDELLIYQASVLLGDGGQGPFAFGPLESMDERTHLKLQETRSLGNDVRLRLVPEYRN</sequence>
<proteinExistence type="predicted"/>
<dbReference type="Gene3D" id="3.40.430.10">
    <property type="entry name" value="Dihydrofolate Reductase, subunit A"/>
    <property type="match status" value="1"/>
</dbReference>
<dbReference type="Pfam" id="PF01872">
    <property type="entry name" value="RibD_C"/>
    <property type="match status" value="1"/>
</dbReference>
<feature type="domain" description="Bacterial bifunctional deaminase-reductase C-terminal" evidence="1">
    <location>
        <begin position="9"/>
        <end position="98"/>
    </location>
</feature>
<dbReference type="InterPro" id="IPR024072">
    <property type="entry name" value="DHFR-like_dom_sf"/>
</dbReference>
<gene>
    <name evidence="2" type="ORF">S01H4_23472</name>
</gene>
<name>X1A7P9_9ZZZZ</name>
<dbReference type="EMBL" id="BART01010894">
    <property type="protein sequence ID" value="GAG78225.1"/>
    <property type="molecule type" value="Genomic_DNA"/>
</dbReference>
<reference evidence="2" key="1">
    <citation type="journal article" date="2014" name="Front. Microbiol.">
        <title>High frequency of phylogenetically diverse reductive dehalogenase-homologous genes in deep subseafloor sedimentary metagenomes.</title>
        <authorList>
            <person name="Kawai M."/>
            <person name="Futagami T."/>
            <person name="Toyoda A."/>
            <person name="Takaki Y."/>
            <person name="Nishi S."/>
            <person name="Hori S."/>
            <person name="Arai W."/>
            <person name="Tsubouchi T."/>
            <person name="Morono Y."/>
            <person name="Uchiyama I."/>
            <person name="Ito T."/>
            <person name="Fujiyama A."/>
            <person name="Inagaki F."/>
            <person name="Takami H."/>
        </authorList>
    </citation>
    <scope>NUCLEOTIDE SEQUENCE</scope>
    <source>
        <strain evidence="2">Expedition CK06-06</strain>
    </source>
</reference>
<protein>
    <recommendedName>
        <fullName evidence="1">Bacterial bifunctional deaminase-reductase C-terminal domain-containing protein</fullName>
    </recommendedName>
</protein>
<accession>X1A7P9</accession>
<evidence type="ECO:0000259" key="1">
    <source>
        <dbReference type="Pfam" id="PF01872"/>
    </source>
</evidence>
<dbReference type="SUPFAM" id="SSF53597">
    <property type="entry name" value="Dihydrofolate reductase-like"/>
    <property type="match status" value="1"/>
</dbReference>
<evidence type="ECO:0000313" key="2">
    <source>
        <dbReference type="EMBL" id="GAG78225.1"/>
    </source>
</evidence>
<dbReference type="InterPro" id="IPR002734">
    <property type="entry name" value="RibDG_C"/>
</dbReference>